<feature type="signal peptide" evidence="1">
    <location>
        <begin position="1"/>
        <end position="34"/>
    </location>
</feature>
<dbReference type="SUPFAM" id="SSF56219">
    <property type="entry name" value="DNase I-like"/>
    <property type="match status" value="1"/>
</dbReference>
<dbReference type="OrthoDB" id="3357160at2"/>
<reference evidence="4" key="1">
    <citation type="submission" date="2016-10" db="EMBL/GenBank/DDBJ databases">
        <authorList>
            <person name="Varghese N."/>
            <person name="Submissions S."/>
        </authorList>
    </citation>
    <scope>NUCLEOTIDE SEQUENCE [LARGE SCALE GENOMIC DNA]</scope>
    <source>
        <strain evidence="4">CGMCC 4.7038</strain>
    </source>
</reference>
<sequence>MASRPSRVPRPLVAAAVCLVSVAALLVGCSGSDATGPTQLRVLQLNLCNSGMAKGCYTGRSVARAAEVIGSERPDIVTLNEICSGDVDTLEQAMRQAHDGTVVAAFQPARNGRTGEPYRCVNGEQYGVGVLAHVAAPYRGHEVHAGIYPAQDPADPEQRAWLCVDATTVYYACTTHLAYTSSTLALAQCGHLLGTAIPALHSRHRYQPTVVSGDLNLRYGGTPDVRSCVPADHLHLHDGGVQQFMATADVTIRDSRSISMDRTTDHAAFLVTLAIPGPGDLSH</sequence>
<evidence type="ECO:0000313" key="3">
    <source>
        <dbReference type="EMBL" id="SEI95444.1"/>
    </source>
</evidence>
<gene>
    <name evidence="3" type="ORF">SAMN05443287_102380</name>
</gene>
<dbReference type="EMBL" id="FNYV01000002">
    <property type="protein sequence ID" value="SEI95444.1"/>
    <property type="molecule type" value="Genomic_DNA"/>
</dbReference>
<organism evidence="3 4">
    <name type="scientific">Micromonospora phaseoli</name>
    <dbReference type="NCBI Taxonomy" id="1144548"/>
    <lineage>
        <taxon>Bacteria</taxon>
        <taxon>Bacillati</taxon>
        <taxon>Actinomycetota</taxon>
        <taxon>Actinomycetes</taxon>
        <taxon>Micromonosporales</taxon>
        <taxon>Micromonosporaceae</taxon>
        <taxon>Micromonospora</taxon>
    </lineage>
</organism>
<proteinExistence type="predicted"/>
<dbReference type="RefSeq" id="WP_092377485.1">
    <property type="nucleotide sequence ID" value="NZ_BOPI01000017.1"/>
</dbReference>
<evidence type="ECO:0000313" key="4">
    <source>
        <dbReference type="Proteomes" id="UP000198707"/>
    </source>
</evidence>
<dbReference type="AlphaFoldDB" id="A0A1H6UXR3"/>
<protein>
    <recommendedName>
        <fullName evidence="2">Endonuclease/exonuclease/phosphatase domain-containing protein</fullName>
    </recommendedName>
</protein>
<feature type="chain" id="PRO_5011508231" description="Endonuclease/exonuclease/phosphatase domain-containing protein" evidence="1">
    <location>
        <begin position="35"/>
        <end position="283"/>
    </location>
</feature>
<dbReference type="PROSITE" id="PS51257">
    <property type="entry name" value="PROKAR_LIPOPROTEIN"/>
    <property type="match status" value="1"/>
</dbReference>
<evidence type="ECO:0000256" key="1">
    <source>
        <dbReference type="SAM" id="SignalP"/>
    </source>
</evidence>
<feature type="domain" description="Endonuclease/exonuclease/phosphatase" evidence="2">
    <location>
        <begin position="59"/>
        <end position="217"/>
    </location>
</feature>
<dbReference type="InterPro" id="IPR005135">
    <property type="entry name" value="Endo/exonuclease/phosphatase"/>
</dbReference>
<accession>A0A1H6UXR3</accession>
<dbReference type="Pfam" id="PF03372">
    <property type="entry name" value="Exo_endo_phos"/>
    <property type="match status" value="1"/>
</dbReference>
<dbReference type="InterPro" id="IPR036691">
    <property type="entry name" value="Endo/exonu/phosph_ase_sf"/>
</dbReference>
<keyword evidence="4" id="KW-1185">Reference proteome</keyword>
<dbReference type="Proteomes" id="UP000198707">
    <property type="component" value="Unassembled WGS sequence"/>
</dbReference>
<keyword evidence="1" id="KW-0732">Signal</keyword>
<evidence type="ECO:0000259" key="2">
    <source>
        <dbReference type="Pfam" id="PF03372"/>
    </source>
</evidence>
<dbReference type="Gene3D" id="3.60.10.10">
    <property type="entry name" value="Endonuclease/exonuclease/phosphatase"/>
    <property type="match status" value="1"/>
</dbReference>
<dbReference type="GO" id="GO:0003824">
    <property type="term" value="F:catalytic activity"/>
    <property type="evidence" value="ECO:0007669"/>
    <property type="project" value="InterPro"/>
</dbReference>
<name>A0A1H6UXR3_9ACTN</name>